<accession>A0A067RHU2</accession>
<gene>
    <name evidence="1" type="ORF">L798_12723</name>
</gene>
<dbReference type="Proteomes" id="UP000027135">
    <property type="component" value="Unassembled WGS sequence"/>
</dbReference>
<sequence length="112" mass="12548">MADVKIELRFEAAVELKFNEESDSAFCVSVGTQCDEKRDDDSIVVLKCSYSDTEDTVAAYQVDTQVVSVTTFNIALRLDVVNCYILGLEIFTAVSRKTGIFRLLYCSLRSIQ</sequence>
<dbReference type="EMBL" id="KK852498">
    <property type="protein sequence ID" value="KDR22593.1"/>
    <property type="molecule type" value="Genomic_DNA"/>
</dbReference>
<dbReference type="AlphaFoldDB" id="A0A067RHU2"/>
<dbReference type="InParanoid" id="A0A067RHU2"/>
<reference evidence="1 2" key="1">
    <citation type="journal article" date="2014" name="Nat. Commun.">
        <title>Molecular traces of alternative social organization in a termite genome.</title>
        <authorList>
            <person name="Terrapon N."/>
            <person name="Li C."/>
            <person name="Robertson H.M."/>
            <person name="Ji L."/>
            <person name="Meng X."/>
            <person name="Booth W."/>
            <person name="Chen Z."/>
            <person name="Childers C.P."/>
            <person name="Glastad K.M."/>
            <person name="Gokhale K."/>
            <person name="Gowin J."/>
            <person name="Gronenberg W."/>
            <person name="Hermansen R.A."/>
            <person name="Hu H."/>
            <person name="Hunt B.G."/>
            <person name="Huylmans A.K."/>
            <person name="Khalil S.M."/>
            <person name="Mitchell R.D."/>
            <person name="Munoz-Torres M.C."/>
            <person name="Mustard J.A."/>
            <person name="Pan H."/>
            <person name="Reese J.T."/>
            <person name="Scharf M.E."/>
            <person name="Sun F."/>
            <person name="Vogel H."/>
            <person name="Xiao J."/>
            <person name="Yang W."/>
            <person name="Yang Z."/>
            <person name="Yang Z."/>
            <person name="Zhou J."/>
            <person name="Zhu J."/>
            <person name="Brent C.S."/>
            <person name="Elsik C.G."/>
            <person name="Goodisman M.A."/>
            <person name="Liberles D.A."/>
            <person name="Roe R.M."/>
            <person name="Vargo E.L."/>
            <person name="Vilcinskas A."/>
            <person name="Wang J."/>
            <person name="Bornberg-Bauer E."/>
            <person name="Korb J."/>
            <person name="Zhang G."/>
            <person name="Liebig J."/>
        </authorList>
    </citation>
    <scope>NUCLEOTIDE SEQUENCE [LARGE SCALE GENOMIC DNA]</scope>
    <source>
        <tissue evidence="1">Whole organism</tissue>
    </source>
</reference>
<keyword evidence="2" id="KW-1185">Reference proteome</keyword>
<proteinExistence type="predicted"/>
<evidence type="ECO:0000313" key="1">
    <source>
        <dbReference type="EMBL" id="KDR22593.1"/>
    </source>
</evidence>
<protein>
    <submittedName>
        <fullName evidence="1">Uncharacterized protein</fullName>
    </submittedName>
</protein>
<organism evidence="1 2">
    <name type="scientific">Zootermopsis nevadensis</name>
    <name type="common">Dampwood termite</name>
    <dbReference type="NCBI Taxonomy" id="136037"/>
    <lineage>
        <taxon>Eukaryota</taxon>
        <taxon>Metazoa</taxon>
        <taxon>Ecdysozoa</taxon>
        <taxon>Arthropoda</taxon>
        <taxon>Hexapoda</taxon>
        <taxon>Insecta</taxon>
        <taxon>Pterygota</taxon>
        <taxon>Neoptera</taxon>
        <taxon>Polyneoptera</taxon>
        <taxon>Dictyoptera</taxon>
        <taxon>Blattodea</taxon>
        <taxon>Blattoidea</taxon>
        <taxon>Termitoidae</taxon>
        <taxon>Termopsidae</taxon>
        <taxon>Zootermopsis</taxon>
    </lineage>
</organism>
<evidence type="ECO:0000313" key="2">
    <source>
        <dbReference type="Proteomes" id="UP000027135"/>
    </source>
</evidence>
<name>A0A067RHU2_ZOONE</name>